<protein>
    <submittedName>
        <fullName evidence="2">Uncharacterized protein</fullName>
    </submittedName>
</protein>
<evidence type="ECO:0000256" key="1">
    <source>
        <dbReference type="SAM" id="MobiDB-lite"/>
    </source>
</evidence>
<dbReference type="EMBL" id="KC977570">
    <property type="protein sequence ID" value="AGO82576.2"/>
    <property type="molecule type" value="Genomic_DNA"/>
</dbReference>
<feature type="region of interest" description="Disordered" evidence="1">
    <location>
        <begin position="1"/>
        <end position="34"/>
    </location>
</feature>
<evidence type="ECO:0000313" key="2">
    <source>
        <dbReference type="EMBL" id="AGO82576.2"/>
    </source>
</evidence>
<organism evidence="2 3">
    <name type="scientific">Pandoravirus dulcis</name>
    <dbReference type="NCBI Taxonomy" id="1349409"/>
    <lineage>
        <taxon>Viruses</taxon>
        <taxon>Pandoravirus</taxon>
    </lineage>
</organism>
<evidence type="ECO:0000313" key="3">
    <source>
        <dbReference type="Proteomes" id="UP000201566"/>
    </source>
</evidence>
<dbReference type="GeneID" id="16512656"/>
<sequence length="324" mass="35893">MKEKKRDTERKKVQGRQRGIDQQQRRRGRTTTMGTERADDVFIRLLRQAGASDGVSAAFRDMPVSRVLAAFACARCAPPDGHALCLADQIDHRARRWAVADEKGDDKASSGDGGPPLLAPAGYEDRTLLGACIRALVPANVVFTIVDAVMGAGHSGDGDDPLRVCADRRMMDRSDRTPLRLCKPAERDRTRLRAWAWLDAIADREGAPRWRADARAFGPCWEAVARPCASPSSALLLGVDASMEHGCCREVDLDAMGRTMRQMKKDAANPKGRVRRLACPHDARIFAFIERPFWADDPTVCNVFIENDVGFAIAAEWTRQLRLQ</sequence>
<accession>S4VWY5</accession>
<feature type="compositionally biased region" description="Basic and acidic residues" evidence="1">
    <location>
        <begin position="1"/>
        <end position="12"/>
    </location>
</feature>
<proteinExistence type="predicted"/>
<reference evidence="2 3" key="1">
    <citation type="journal article" date="2013" name="Science">
        <title>Pandoraviruses: amoeba viruses with genomes up to 2.5 Mb reaching that of parasitic eukaryotes.</title>
        <authorList>
            <person name="Philippe N."/>
            <person name="Legendre M."/>
            <person name="Doutre G."/>
            <person name="Coute Y."/>
            <person name="Poirot O."/>
            <person name="Lescot M."/>
            <person name="Arslan D."/>
            <person name="Seltzer V."/>
            <person name="Bertaux L."/>
            <person name="Bruley C."/>
            <person name="Garin J."/>
            <person name="Claverie J.M."/>
            <person name="Abergel C."/>
        </authorList>
    </citation>
    <scope>NUCLEOTIDE SEQUENCE [LARGE SCALE GENOMIC DNA]</scope>
    <source>
        <strain evidence="2">Melbourne</strain>
    </source>
</reference>
<dbReference type="KEGG" id="vg:16512656"/>
<name>S4VWY5_9VIRU</name>
<dbReference type="RefSeq" id="YP_008319245.2">
    <property type="nucleotide sequence ID" value="NC_021858.1"/>
</dbReference>
<gene>
    <name evidence="2" type="ORF">pdul_cds_494</name>
</gene>
<dbReference type="Proteomes" id="UP000201566">
    <property type="component" value="Segment"/>
</dbReference>